<evidence type="ECO:0000313" key="3">
    <source>
        <dbReference type="EMBL" id="EDN95828.1"/>
    </source>
</evidence>
<dbReference type="InterPro" id="IPR008704">
    <property type="entry name" value="Endonuclease_Zinc-binding_loop"/>
</dbReference>
<dbReference type="RefSeq" id="XP_001587714.1">
    <property type="nucleotide sequence ID" value="XM_001587664.1"/>
</dbReference>
<accession>A7F286</accession>
<dbReference type="InParanoid" id="A7F286"/>
<organism evidence="3 4">
    <name type="scientific">Sclerotinia sclerotiorum (strain ATCC 18683 / 1980 / Ss-1)</name>
    <name type="common">White mold</name>
    <name type="synonym">Whetzelinia sclerotiorum</name>
    <dbReference type="NCBI Taxonomy" id="665079"/>
    <lineage>
        <taxon>Eukaryota</taxon>
        <taxon>Fungi</taxon>
        <taxon>Dikarya</taxon>
        <taxon>Ascomycota</taxon>
        <taxon>Pezizomycotina</taxon>
        <taxon>Leotiomycetes</taxon>
        <taxon>Helotiales</taxon>
        <taxon>Sclerotiniaceae</taxon>
        <taxon>Sclerotinia</taxon>
    </lineage>
</organism>
<protein>
    <recommendedName>
        <fullName evidence="2">Zinc-binding loop region of homing endonuclease domain-containing protein</fullName>
    </recommendedName>
</protein>
<reference evidence="4" key="1">
    <citation type="journal article" date="2011" name="PLoS Genet.">
        <title>Genomic analysis of the necrotrophic fungal pathogens Sclerotinia sclerotiorum and Botrytis cinerea.</title>
        <authorList>
            <person name="Amselem J."/>
            <person name="Cuomo C.A."/>
            <person name="van Kan J.A."/>
            <person name="Viaud M."/>
            <person name="Benito E.P."/>
            <person name="Couloux A."/>
            <person name="Coutinho P.M."/>
            <person name="de Vries R.P."/>
            <person name="Dyer P.S."/>
            <person name="Fillinger S."/>
            <person name="Fournier E."/>
            <person name="Gout L."/>
            <person name="Hahn M."/>
            <person name="Kohn L."/>
            <person name="Lapalu N."/>
            <person name="Plummer K.M."/>
            <person name="Pradier J.M."/>
            <person name="Quevillon E."/>
            <person name="Sharon A."/>
            <person name="Simon A."/>
            <person name="ten Have A."/>
            <person name="Tudzynski B."/>
            <person name="Tudzynski P."/>
            <person name="Wincker P."/>
            <person name="Andrew M."/>
            <person name="Anthouard V."/>
            <person name="Beever R.E."/>
            <person name="Beffa R."/>
            <person name="Benoit I."/>
            <person name="Bouzid O."/>
            <person name="Brault B."/>
            <person name="Chen Z."/>
            <person name="Choquer M."/>
            <person name="Collemare J."/>
            <person name="Cotton P."/>
            <person name="Danchin E.G."/>
            <person name="Da Silva C."/>
            <person name="Gautier A."/>
            <person name="Giraud C."/>
            <person name="Giraud T."/>
            <person name="Gonzalez C."/>
            <person name="Grossetete S."/>
            <person name="Guldener U."/>
            <person name="Henrissat B."/>
            <person name="Howlett B.J."/>
            <person name="Kodira C."/>
            <person name="Kretschmer M."/>
            <person name="Lappartient A."/>
            <person name="Leroch M."/>
            <person name="Levis C."/>
            <person name="Mauceli E."/>
            <person name="Neuveglise C."/>
            <person name="Oeser B."/>
            <person name="Pearson M."/>
            <person name="Poulain J."/>
            <person name="Poussereau N."/>
            <person name="Quesneville H."/>
            <person name="Rascle C."/>
            <person name="Schumacher J."/>
            <person name="Segurens B."/>
            <person name="Sexton A."/>
            <person name="Silva E."/>
            <person name="Sirven C."/>
            <person name="Soanes D.M."/>
            <person name="Talbot N.J."/>
            <person name="Templeton M."/>
            <person name="Yandava C."/>
            <person name="Yarden O."/>
            <person name="Zeng Q."/>
            <person name="Rollins J.A."/>
            <person name="Lebrun M.H."/>
            <person name="Dickman M."/>
        </authorList>
    </citation>
    <scope>NUCLEOTIDE SEQUENCE [LARGE SCALE GENOMIC DNA]</scope>
    <source>
        <strain evidence="4">ATCC 18683 / 1980 / Ss-1</strain>
    </source>
</reference>
<dbReference type="GO" id="GO:0004519">
    <property type="term" value="F:endonuclease activity"/>
    <property type="evidence" value="ECO:0007669"/>
    <property type="project" value="InterPro"/>
</dbReference>
<evidence type="ECO:0000259" key="2">
    <source>
        <dbReference type="Pfam" id="PF05551"/>
    </source>
</evidence>
<dbReference type="EMBL" id="CH476638">
    <property type="protein sequence ID" value="EDN95828.1"/>
    <property type="molecule type" value="Genomic_DNA"/>
</dbReference>
<evidence type="ECO:0000313" key="4">
    <source>
        <dbReference type="Proteomes" id="UP000001312"/>
    </source>
</evidence>
<gene>
    <name evidence="3" type="ORF">SS1G_11707</name>
</gene>
<dbReference type="KEGG" id="ssl:SS1G_11707"/>
<keyword evidence="4" id="KW-1185">Reference proteome</keyword>
<dbReference type="SUPFAM" id="SSF54060">
    <property type="entry name" value="His-Me finger endonucleases"/>
    <property type="match status" value="1"/>
</dbReference>
<evidence type="ECO:0000256" key="1">
    <source>
        <dbReference type="SAM" id="MobiDB-lite"/>
    </source>
</evidence>
<sequence length="280" mass="30641">MEDHPAGDVAMEGVYAAQKDSETEVADRLMETKLVIPRLGAKKSGLGLDGVGNVNLEAPLEKAVASGSSADVKMLAIFGLDFKDVDQYYDKILLAQDPRGCFRRMNSFLLPFIKALNDANLQFNQVTPLDHCSALVTRTEKDGKINESVKLREGRNANKDRPGVILTKGSRTKVYVYHIVALVTAIRNPGPRLTPDLLRSVSQEKSEKNAQTILHLCGHHWCLTPGHLAVGSKVLNDEQTACHGILQSAKSLEEHDSIQKNGSSLASPAGKVWTERNKIH</sequence>
<dbReference type="AlphaFoldDB" id="A7F286"/>
<name>A7F286_SCLS1</name>
<proteinExistence type="predicted"/>
<dbReference type="Proteomes" id="UP000001312">
    <property type="component" value="Unassembled WGS sequence"/>
</dbReference>
<feature type="domain" description="Zinc-binding loop region of homing endonuclease" evidence="2">
    <location>
        <begin position="134"/>
        <end position="280"/>
    </location>
</feature>
<dbReference type="InterPro" id="IPR044925">
    <property type="entry name" value="His-Me_finger_sf"/>
</dbReference>
<dbReference type="Gene3D" id="3.90.75.10">
    <property type="entry name" value="Homing Intron 3 (I-ppo) Encoded Endonuclease, Chain A"/>
    <property type="match status" value="1"/>
</dbReference>
<dbReference type="GeneID" id="5483622"/>
<feature type="region of interest" description="Disordered" evidence="1">
    <location>
        <begin position="257"/>
        <end position="280"/>
    </location>
</feature>
<dbReference type="InterPro" id="IPR044930">
    <property type="entry name" value="Homing_endonuclease_His-Me"/>
</dbReference>
<dbReference type="Pfam" id="PF05551">
    <property type="entry name" value="zf-His_Me_endon"/>
    <property type="match status" value="1"/>
</dbReference>